<feature type="compositionally biased region" description="Basic and acidic residues" evidence="1">
    <location>
        <begin position="56"/>
        <end position="66"/>
    </location>
</feature>
<dbReference type="InterPro" id="IPR021327">
    <property type="entry name" value="DUF2934"/>
</dbReference>
<dbReference type="EMBL" id="CADIKM010000077">
    <property type="protein sequence ID" value="CAB3805955.1"/>
    <property type="molecule type" value="Genomic_DNA"/>
</dbReference>
<evidence type="ECO:0000313" key="2">
    <source>
        <dbReference type="EMBL" id="CAB3805955.1"/>
    </source>
</evidence>
<proteinExistence type="predicted"/>
<feature type="compositionally biased region" description="Basic and acidic residues" evidence="1">
    <location>
        <begin position="26"/>
        <end position="46"/>
    </location>
</feature>
<organism evidence="2 3">
    <name type="scientific">Pararobbsia alpina</name>
    <dbReference type="NCBI Taxonomy" id="621374"/>
    <lineage>
        <taxon>Bacteria</taxon>
        <taxon>Pseudomonadati</taxon>
        <taxon>Pseudomonadota</taxon>
        <taxon>Betaproteobacteria</taxon>
        <taxon>Burkholderiales</taxon>
        <taxon>Burkholderiaceae</taxon>
        <taxon>Pararobbsia</taxon>
    </lineage>
</organism>
<gene>
    <name evidence="2" type="ORF">LMG28138_05737</name>
</gene>
<accession>A0A6S7BMJ2</accession>
<feature type="region of interest" description="Disordered" evidence="1">
    <location>
        <begin position="17"/>
        <end position="87"/>
    </location>
</feature>
<evidence type="ECO:0000313" key="3">
    <source>
        <dbReference type="Proteomes" id="UP000494115"/>
    </source>
</evidence>
<evidence type="ECO:0000256" key="1">
    <source>
        <dbReference type="SAM" id="MobiDB-lite"/>
    </source>
</evidence>
<dbReference type="RefSeq" id="WP_175108246.1">
    <property type="nucleotide sequence ID" value="NZ_CADIKM010000077.1"/>
</dbReference>
<reference evidence="2 3" key="1">
    <citation type="submission" date="2020-04" db="EMBL/GenBank/DDBJ databases">
        <authorList>
            <person name="De Canck E."/>
        </authorList>
    </citation>
    <scope>NUCLEOTIDE SEQUENCE [LARGE SCALE GENOMIC DNA]</scope>
    <source>
        <strain evidence="2 3">LMG 28138</strain>
    </source>
</reference>
<dbReference type="Proteomes" id="UP000494115">
    <property type="component" value="Unassembled WGS sequence"/>
</dbReference>
<evidence type="ECO:0008006" key="4">
    <source>
        <dbReference type="Google" id="ProtNLM"/>
    </source>
</evidence>
<dbReference type="AlphaFoldDB" id="A0A6S7BMJ2"/>
<keyword evidence="3" id="KW-1185">Reference proteome</keyword>
<sequence length="87" mass="9604">MDTDLEALIRARTYYLWQNDPSPDGNAEKHWEEARRQIEAESRDAGGDTQPSADQSADRERADRGAGDMQSQEAPVADVDGAAGEKR</sequence>
<dbReference type="Pfam" id="PF11154">
    <property type="entry name" value="DUF2934"/>
    <property type="match status" value="1"/>
</dbReference>
<name>A0A6S7BMJ2_9BURK</name>
<protein>
    <recommendedName>
        <fullName evidence="4">DUF2934 domain-containing protein</fullName>
    </recommendedName>
</protein>